<dbReference type="EMBL" id="JARBHB010000007">
    <property type="protein sequence ID" value="KAJ8879865.1"/>
    <property type="molecule type" value="Genomic_DNA"/>
</dbReference>
<accession>A0ABQ9H6J5</accession>
<dbReference type="Proteomes" id="UP001159363">
    <property type="component" value="Chromosome 6"/>
</dbReference>
<organism evidence="1 2">
    <name type="scientific">Dryococelus australis</name>
    <dbReference type="NCBI Taxonomy" id="614101"/>
    <lineage>
        <taxon>Eukaryota</taxon>
        <taxon>Metazoa</taxon>
        <taxon>Ecdysozoa</taxon>
        <taxon>Arthropoda</taxon>
        <taxon>Hexapoda</taxon>
        <taxon>Insecta</taxon>
        <taxon>Pterygota</taxon>
        <taxon>Neoptera</taxon>
        <taxon>Polyneoptera</taxon>
        <taxon>Phasmatodea</taxon>
        <taxon>Verophasmatodea</taxon>
        <taxon>Anareolatae</taxon>
        <taxon>Phasmatidae</taxon>
        <taxon>Eurycanthinae</taxon>
        <taxon>Dryococelus</taxon>
    </lineage>
</organism>
<comment type="caution">
    <text evidence="1">The sequence shown here is derived from an EMBL/GenBank/DDBJ whole genome shotgun (WGS) entry which is preliminary data.</text>
</comment>
<gene>
    <name evidence="1" type="ORF">PR048_020482</name>
</gene>
<reference evidence="1 2" key="1">
    <citation type="submission" date="2023-02" db="EMBL/GenBank/DDBJ databases">
        <title>LHISI_Scaffold_Assembly.</title>
        <authorList>
            <person name="Stuart O.P."/>
            <person name="Cleave R."/>
            <person name="Magrath M.J.L."/>
            <person name="Mikheyev A.S."/>
        </authorList>
    </citation>
    <scope>NUCLEOTIDE SEQUENCE [LARGE SCALE GENOMIC DNA]</scope>
    <source>
        <strain evidence="1">Daus_M_001</strain>
        <tissue evidence="1">Leg muscle</tissue>
    </source>
</reference>
<name>A0ABQ9H6J5_9NEOP</name>
<keyword evidence="2" id="KW-1185">Reference proteome</keyword>
<protein>
    <recommendedName>
        <fullName evidence="3">DUF4371 domain-containing protein</fullName>
    </recommendedName>
</protein>
<proteinExistence type="predicted"/>
<evidence type="ECO:0000313" key="1">
    <source>
        <dbReference type="EMBL" id="KAJ8879865.1"/>
    </source>
</evidence>
<evidence type="ECO:0008006" key="3">
    <source>
        <dbReference type="Google" id="ProtNLM"/>
    </source>
</evidence>
<evidence type="ECO:0000313" key="2">
    <source>
        <dbReference type="Proteomes" id="UP001159363"/>
    </source>
</evidence>
<sequence>MHEFEKSHMSSQRPKSAANKKVVASVVSTVIFCGTRDLLPLWGKEHYERVLEDLSKLKIEAGHNILKEHIEKDTIRNITTDIKNVCAYSILADESSDIPGKEQIAIVSLLLPLANQNHTQEANPGYANATGANVGETA</sequence>